<evidence type="ECO:0000256" key="1">
    <source>
        <dbReference type="SAM" id="Phobius"/>
    </source>
</evidence>
<keyword evidence="1" id="KW-0472">Membrane</keyword>
<protein>
    <submittedName>
        <fullName evidence="2">Uncharacterized protein</fullName>
    </submittedName>
</protein>
<evidence type="ECO:0000313" key="2">
    <source>
        <dbReference type="EMBL" id="VDN11806.1"/>
    </source>
</evidence>
<sequence>MPLDKATLSKCCLALTVLFSFLLQMPFSEYRSAFINDLDAVFYTGSSAILLFAVATTILELTLALLLRLLSFELRYLPSGPLISLVPTIAGHLVGRISPHLRLWSGMTADFLVMLLLQLVGLAYQYDLLGLQKVLFVPKSAVAAVSNGLGPWLRSTPPADLKRPLGATLELQHREELDRQEQSWMEARRASMNVTGYVTGSLFQVLIISVITVTTDVCHRRITPFGIPQEEHNWKGVTFGIHPEECLLCTKPGVSFSGSSCRWLVSSMLTSPPRGKPGHGSGLVVVLAVRM</sequence>
<feature type="transmembrane region" description="Helical" evidence="1">
    <location>
        <begin position="194"/>
        <end position="213"/>
    </location>
</feature>
<accession>A0A3P7P1K9</accession>
<dbReference type="AlphaFoldDB" id="A0A3P7P1K9"/>
<feature type="transmembrane region" description="Helical" evidence="1">
    <location>
        <begin position="41"/>
        <end position="67"/>
    </location>
</feature>
<reference evidence="2 3" key="1">
    <citation type="submission" date="2018-11" db="EMBL/GenBank/DDBJ databases">
        <authorList>
            <consortium name="Pathogen Informatics"/>
        </authorList>
    </citation>
    <scope>NUCLEOTIDE SEQUENCE [LARGE SCALE GENOMIC DNA]</scope>
</reference>
<organism evidence="2 3">
    <name type="scientific">Dibothriocephalus latus</name>
    <name type="common">Fish tapeworm</name>
    <name type="synonym">Diphyllobothrium latum</name>
    <dbReference type="NCBI Taxonomy" id="60516"/>
    <lineage>
        <taxon>Eukaryota</taxon>
        <taxon>Metazoa</taxon>
        <taxon>Spiralia</taxon>
        <taxon>Lophotrochozoa</taxon>
        <taxon>Platyhelminthes</taxon>
        <taxon>Cestoda</taxon>
        <taxon>Eucestoda</taxon>
        <taxon>Diphyllobothriidea</taxon>
        <taxon>Diphyllobothriidae</taxon>
        <taxon>Dibothriocephalus</taxon>
    </lineage>
</organism>
<name>A0A3P7P1K9_DIBLA</name>
<keyword evidence="3" id="KW-1185">Reference proteome</keyword>
<keyword evidence="1" id="KW-1133">Transmembrane helix</keyword>
<keyword evidence="1" id="KW-0812">Transmembrane</keyword>
<gene>
    <name evidence="2" type="ORF">DILT_LOCUS7637</name>
</gene>
<evidence type="ECO:0000313" key="3">
    <source>
        <dbReference type="Proteomes" id="UP000281553"/>
    </source>
</evidence>
<proteinExistence type="predicted"/>
<dbReference type="Proteomes" id="UP000281553">
    <property type="component" value="Unassembled WGS sequence"/>
</dbReference>
<dbReference type="OrthoDB" id="272778at2759"/>
<dbReference type="EMBL" id="UYRU01052305">
    <property type="protein sequence ID" value="VDN11806.1"/>
    <property type="molecule type" value="Genomic_DNA"/>
</dbReference>